<evidence type="ECO:0000256" key="4">
    <source>
        <dbReference type="ARBA" id="ARBA00022741"/>
    </source>
</evidence>
<dbReference type="SUPFAM" id="SSF52402">
    <property type="entry name" value="Adenine nucleotide alpha hydrolases-like"/>
    <property type="match status" value="1"/>
</dbReference>
<dbReference type="InterPro" id="IPR014729">
    <property type="entry name" value="Rossmann-like_a/b/a_fold"/>
</dbReference>
<evidence type="ECO:0000256" key="3">
    <source>
        <dbReference type="ARBA" id="ARBA00012737"/>
    </source>
</evidence>
<evidence type="ECO:0000313" key="9">
    <source>
        <dbReference type="EMBL" id="MDA4844918.1"/>
    </source>
</evidence>
<evidence type="ECO:0000256" key="6">
    <source>
        <dbReference type="ARBA" id="ARBA00022962"/>
    </source>
</evidence>
<comment type="similarity">
    <text evidence="2">Belongs to the asparagine synthetase family.</text>
</comment>
<comment type="caution">
    <text evidence="9">The sequence shown here is derived from an EMBL/GenBank/DDBJ whole genome shotgun (WGS) entry which is preliminary data.</text>
</comment>
<keyword evidence="6" id="KW-0315">Glutamine amidotransferase</keyword>
<keyword evidence="5" id="KW-0067">ATP-binding</keyword>
<dbReference type="Gene3D" id="3.60.20.10">
    <property type="entry name" value="Glutamine Phosphoribosylpyrophosphate, subunit 1, domain 1"/>
    <property type="match status" value="1"/>
</dbReference>
<sequence>MCGIAGYFGKPATVLPEAKILDGMVGAIAHRGPDARATRVLAGAGLGHARLSIIDLAGGAQPMASEDESVWLSFNGEIFNHVELRDALVDQGHRFRTKSDTEVILRLYLQKGLDCVEDLNGDFSFAIWDARKKRLMIARDRMGVRPLFYTQNNGCLYFASEVKALLQVPGIAAELDPVALDQIFTMWFPLAPRTAFKGISELPPGHVLTATPDAINVRRYWQLDYPDADGEGSFAGRSEASLAEELRALLFDATRIRLRSDVPVGAYLSGGLDSSIITAAVKKITPDALRTFSVAFESGEFDEREQQQEMVAALDTRHEELMCTQADIADAFPSVIRHTETPILRTAPAPLFGLSGLVRMSGFKVVLTGEGADEVFAGYDIFKEAKLRRFCASQPDSRFRPLLYRRLYPYLPQLQNQSQSSLAAFFSAGGMALDDPLYSHLPRFRTTSGTKLFFSEQMRSELGDYDALADLRENLPADFTRWHPLSQSQYLEAAHLLPGYILSSQGDRMSMAHSVEGRYPFLDHRLVEFAARIPPRMKMRALREKHILRESVKDLLPQTISDRPKQPYRAPDSQCFTGADAPAYVDDRLSRPEIETAGYFDAGAVEKLLAKCRKRPNVGTRDNMAMVGIISTQLWHHAFAERAETEHARAEPRAVA</sequence>
<protein>
    <recommendedName>
        <fullName evidence="3">asparagine synthase (glutamine-hydrolyzing)</fullName>
        <ecNumber evidence="3">6.3.5.4</ecNumber>
    </recommendedName>
</protein>
<dbReference type="Gene3D" id="3.40.50.620">
    <property type="entry name" value="HUPs"/>
    <property type="match status" value="1"/>
</dbReference>
<keyword evidence="10" id="KW-1185">Reference proteome</keyword>
<name>A0ABT4VJP1_9HYPH</name>
<dbReference type="InterPro" id="IPR051786">
    <property type="entry name" value="ASN_synthetase/amidase"/>
</dbReference>
<dbReference type="PANTHER" id="PTHR43284:SF1">
    <property type="entry name" value="ASPARAGINE SYNTHETASE"/>
    <property type="match status" value="1"/>
</dbReference>
<dbReference type="InterPro" id="IPR033738">
    <property type="entry name" value="AsnB_N"/>
</dbReference>
<dbReference type="PROSITE" id="PS51278">
    <property type="entry name" value="GATASE_TYPE_2"/>
    <property type="match status" value="1"/>
</dbReference>
<evidence type="ECO:0000256" key="2">
    <source>
        <dbReference type="ARBA" id="ARBA00005752"/>
    </source>
</evidence>
<dbReference type="SUPFAM" id="SSF56235">
    <property type="entry name" value="N-terminal nucleophile aminohydrolases (Ntn hydrolases)"/>
    <property type="match status" value="1"/>
</dbReference>
<dbReference type="Pfam" id="PF00733">
    <property type="entry name" value="Asn_synthase"/>
    <property type="match status" value="1"/>
</dbReference>
<dbReference type="EMBL" id="JAPJZH010000003">
    <property type="protein sequence ID" value="MDA4844918.1"/>
    <property type="molecule type" value="Genomic_DNA"/>
</dbReference>
<reference evidence="9" key="1">
    <citation type="submission" date="2022-11" db="EMBL/GenBank/DDBJ databases">
        <title>Hoeflea poritis sp. nov., isolated from scleractinian coral Porites lutea.</title>
        <authorList>
            <person name="Zhang G."/>
            <person name="Wei Q."/>
            <person name="Cai L."/>
        </authorList>
    </citation>
    <scope>NUCLEOTIDE SEQUENCE</scope>
    <source>
        <strain evidence="9">E7-10</strain>
    </source>
</reference>
<organism evidence="9 10">
    <name type="scientific">Hoeflea poritis</name>
    <dbReference type="NCBI Taxonomy" id="2993659"/>
    <lineage>
        <taxon>Bacteria</taxon>
        <taxon>Pseudomonadati</taxon>
        <taxon>Pseudomonadota</taxon>
        <taxon>Alphaproteobacteria</taxon>
        <taxon>Hyphomicrobiales</taxon>
        <taxon>Rhizobiaceae</taxon>
        <taxon>Hoeflea</taxon>
    </lineage>
</organism>
<comment type="catalytic activity">
    <reaction evidence="7">
        <text>L-aspartate + L-glutamine + ATP + H2O = L-asparagine + L-glutamate + AMP + diphosphate + H(+)</text>
        <dbReference type="Rhea" id="RHEA:12228"/>
        <dbReference type="ChEBI" id="CHEBI:15377"/>
        <dbReference type="ChEBI" id="CHEBI:15378"/>
        <dbReference type="ChEBI" id="CHEBI:29985"/>
        <dbReference type="ChEBI" id="CHEBI:29991"/>
        <dbReference type="ChEBI" id="CHEBI:30616"/>
        <dbReference type="ChEBI" id="CHEBI:33019"/>
        <dbReference type="ChEBI" id="CHEBI:58048"/>
        <dbReference type="ChEBI" id="CHEBI:58359"/>
        <dbReference type="ChEBI" id="CHEBI:456215"/>
        <dbReference type="EC" id="6.3.5.4"/>
    </reaction>
</comment>
<dbReference type="InterPro" id="IPR017932">
    <property type="entry name" value="GATase_2_dom"/>
</dbReference>
<dbReference type="InterPro" id="IPR029055">
    <property type="entry name" value="Ntn_hydrolases_N"/>
</dbReference>
<keyword evidence="4" id="KW-0547">Nucleotide-binding</keyword>
<dbReference type="EC" id="6.3.5.4" evidence="3"/>
<dbReference type="RefSeq" id="WP_271088465.1">
    <property type="nucleotide sequence ID" value="NZ_JAPJZH010000003.1"/>
</dbReference>
<dbReference type="Proteomes" id="UP001148313">
    <property type="component" value="Unassembled WGS sequence"/>
</dbReference>
<comment type="pathway">
    <text evidence="1">Amino-acid biosynthesis; L-asparagine biosynthesis; L-asparagine from L-aspartate (L-Gln route): step 1/1.</text>
</comment>
<proteinExistence type="inferred from homology"/>
<dbReference type="CDD" id="cd00712">
    <property type="entry name" value="AsnB"/>
    <property type="match status" value="1"/>
</dbReference>
<dbReference type="NCBIfam" id="TIGR01536">
    <property type="entry name" value="asn_synth_AEB"/>
    <property type="match status" value="1"/>
</dbReference>
<dbReference type="PANTHER" id="PTHR43284">
    <property type="entry name" value="ASPARAGINE SYNTHETASE (GLUTAMINE-HYDROLYZING)"/>
    <property type="match status" value="1"/>
</dbReference>
<dbReference type="PIRSF" id="PIRSF001589">
    <property type="entry name" value="Asn_synthetase_glu-h"/>
    <property type="match status" value="1"/>
</dbReference>
<dbReference type="GO" id="GO:0004066">
    <property type="term" value="F:asparagine synthase (glutamine-hydrolyzing) activity"/>
    <property type="evidence" value="ECO:0007669"/>
    <property type="project" value="UniProtKB-EC"/>
</dbReference>
<evidence type="ECO:0000313" key="10">
    <source>
        <dbReference type="Proteomes" id="UP001148313"/>
    </source>
</evidence>
<evidence type="ECO:0000256" key="5">
    <source>
        <dbReference type="ARBA" id="ARBA00022840"/>
    </source>
</evidence>
<accession>A0ABT4VJP1</accession>
<evidence type="ECO:0000259" key="8">
    <source>
        <dbReference type="PROSITE" id="PS51278"/>
    </source>
</evidence>
<dbReference type="Pfam" id="PF13537">
    <property type="entry name" value="GATase_7"/>
    <property type="match status" value="1"/>
</dbReference>
<dbReference type="InterPro" id="IPR001962">
    <property type="entry name" value="Asn_synthase"/>
</dbReference>
<dbReference type="InterPro" id="IPR006426">
    <property type="entry name" value="Asn_synth_AEB"/>
</dbReference>
<dbReference type="CDD" id="cd01991">
    <property type="entry name" value="Asn_synthase_B_C"/>
    <property type="match status" value="1"/>
</dbReference>
<gene>
    <name evidence="9" type="primary">asnB</name>
    <name evidence="9" type="ORF">OOZ53_06125</name>
</gene>
<evidence type="ECO:0000256" key="1">
    <source>
        <dbReference type="ARBA" id="ARBA00005187"/>
    </source>
</evidence>
<feature type="domain" description="Glutamine amidotransferase type-2" evidence="8">
    <location>
        <begin position="2"/>
        <end position="213"/>
    </location>
</feature>
<keyword evidence="9" id="KW-0436">Ligase</keyword>
<evidence type="ECO:0000256" key="7">
    <source>
        <dbReference type="ARBA" id="ARBA00048741"/>
    </source>
</evidence>